<evidence type="ECO:0000313" key="5">
    <source>
        <dbReference type="Proteomes" id="UP000248544"/>
    </source>
</evidence>
<dbReference type="InterPro" id="IPR016032">
    <property type="entry name" value="Sig_transdc_resp-reg_C-effctor"/>
</dbReference>
<dbReference type="PANTHER" id="PTHR16305">
    <property type="entry name" value="TESTICULAR SOLUBLE ADENYLYL CYCLASE"/>
    <property type="match status" value="1"/>
</dbReference>
<dbReference type="PROSITE" id="PS50043">
    <property type="entry name" value="HTH_LUXR_2"/>
    <property type="match status" value="1"/>
</dbReference>
<evidence type="ECO:0000313" key="4">
    <source>
        <dbReference type="EMBL" id="PZG42607.1"/>
    </source>
</evidence>
<dbReference type="Gene3D" id="3.40.50.300">
    <property type="entry name" value="P-loop containing nucleotide triphosphate hydrolases"/>
    <property type="match status" value="1"/>
</dbReference>
<keyword evidence="1" id="KW-0547">Nucleotide-binding</keyword>
<organism evidence="4 5">
    <name type="scientific">Spongiactinospora gelatinilytica</name>
    <dbReference type="NCBI Taxonomy" id="2666298"/>
    <lineage>
        <taxon>Bacteria</taxon>
        <taxon>Bacillati</taxon>
        <taxon>Actinomycetota</taxon>
        <taxon>Actinomycetes</taxon>
        <taxon>Streptosporangiales</taxon>
        <taxon>Streptosporangiaceae</taxon>
        <taxon>Spongiactinospora</taxon>
    </lineage>
</organism>
<protein>
    <submittedName>
        <fullName evidence="4">LuxR family transcriptional regulator</fullName>
    </submittedName>
</protein>
<name>A0A2W2H8P0_9ACTN</name>
<dbReference type="SUPFAM" id="SSF52540">
    <property type="entry name" value="P-loop containing nucleoside triphosphate hydrolases"/>
    <property type="match status" value="1"/>
</dbReference>
<dbReference type="EMBL" id="POUA01000151">
    <property type="protein sequence ID" value="PZG42607.1"/>
    <property type="molecule type" value="Genomic_DNA"/>
</dbReference>
<dbReference type="GO" id="GO:0006355">
    <property type="term" value="P:regulation of DNA-templated transcription"/>
    <property type="evidence" value="ECO:0007669"/>
    <property type="project" value="InterPro"/>
</dbReference>
<dbReference type="InterPro" id="IPR036388">
    <property type="entry name" value="WH-like_DNA-bd_sf"/>
</dbReference>
<accession>A0A2W2H8P0</accession>
<dbReference type="SUPFAM" id="SSF48452">
    <property type="entry name" value="TPR-like"/>
    <property type="match status" value="1"/>
</dbReference>
<dbReference type="Gene3D" id="1.10.10.10">
    <property type="entry name" value="Winged helix-like DNA-binding domain superfamily/Winged helix DNA-binding domain"/>
    <property type="match status" value="1"/>
</dbReference>
<dbReference type="Gene3D" id="1.25.40.10">
    <property type="entry name" value="Tetratricopeptide repeat domain"/>
    <property type="match status" value="1"/>
</dbReference>
<sequence>MSTRAVSPKFVGRSGELASLARALGLAREGSASTVLVGGEAGVGKTRLIREFTARAGGDARVLVGGCLELGHDGLPFAPFAAVLRTLTRDLGHESIAALLPGGSARGLARLLPEFGEPDDDGPQTRARLFEHVLGLLDRLAEREPTVLVIEDAHWADGSTRDLLTFLVRYQPSDARMLIVVTYRADEIHRKHPLRPMLAELGRMERVTRMELPRFSRREVIQQATGILDGAPPMADIDLIYARSEGNPLFVEALLGGERDAVPDSLRDLLLASVERLPEETQELLRVASAGGARIEHALLAAVAGLGDHELSQALRPAVAGNVLTADAEGYAFRHALIHEAVHEDLLPGERSRLHTRFAEALAAHPELLPTPRGEIELAYHWHEAHDTTQALVSAWHAAAAARRSAAYGEQFRMLTRVLELWDRVPDAATRISADQVEVLRHGTTVAHLAGEFERALAMATTALGEIDATAEPLRAARVLRARGLVKYDLGREGYIDDLRAAMLLVPADPPTKLRGQLMENLSRMMHEPSDWAEKEAQALEAIEVAHLVGDAATEAQAMTTVAWVRCRDHDLARHMPLFETARELAVRSSAAHAVNRNDISTSDVLEGAGRHEEAAQVARRGIAHAARVGLARTQGSFLAINLAEPLVSLGRWDEALEVIEHAQELVPPPPFRASLLGYAADVALARGRLDTAARQLTEVRDLLRRGTYRAQTVLPNLRREIDLLAARGRADEAREVAARALREEDLTVSPRYSWSLLVAVAALGGPPVPGLHEYAGAIGTSGDVQHAHGLVFAALTAQERGQAAVAAWDKAAAAWAALGQPYPRARALFEAASAAVARGERDAAAERLTEASEAALRLAAAPLTTRIGALARRARIALGGEPAADGPPLGLTARETGVLRLVADGLSNREIGEELFISVKTVSVHVSNILNKLGAATRGEAAATAHRLGLFTPTP</sequence>
<keyword evidence="2" id="KW-0067">ATP-binding</keyword>
<dbReference type="PANTHER" id="PTHR16305:SF35">
    <property type="entry name" value="TRANSCRIPTIONAL ACTIVATOR DOMAIN"/>
    <property type="match status" value="1"/>
</dbReference>
<evidence type="ECO:0000256" key="1">
    <source>
        <dbReference type="ARBA" id="ARBA00022741"/>
    </source>
</evidence>
<dbReference type="InterPro" id="IPR041664">
    <property type="entry name" value="AAA_16"/>
</dbReference>
<dbReference type="GO" id="GO:0005737">
    <property type="term" value="C:cytoplasm"/>
    <property type="evidence" value="ECO:0007669"/>
    <property type="project" value="TreeGrafter"/>
</dbReference>
<reference evidence="4 5" key="1">
    <citation type="submission" date="2018-01" db="EMBL/GenBank/DDBJ databases">
        <title>Draft genome sequence of Sphaerisporangium sp. 7K107.</title>
        <authorList>
            <person name="Sahin N."/>
            <person name="Saygin H."/>
            <person name="Ay H."/>
        </authorList>
    </citation>
    <scope>NUCLEOTIDE SEQUENCE [LARGE SCALE GENOMIC DNA]</scope>
    <source>
        <strain evidence="4 5">7K107</strain>
    </source>
</reference>
<evidence type="ECO:0000259" key="3">
    <source>
        <dbReference type="PROSITE" id="PS50043"/>
    </source>
</evidence>
<dbReference type="InterPro" id="IPR011990">
    <property type="entry name" value="TPR-like_helical_dom_sf"/>
</dbReference>
<dbReference type="SMART" id="SM00421">
    <property type="entry name" value="HTH_LUXR"/>
    <property type="match status" value="1"/>
</dbReference>
<dbReference type="Pfam" id="PF13191">
    <property type="entry name" value="AAA_16"/>
    <property type="match status" value="1"/>
</dbReference>
<dbReference type="CDD" id="cd06170">
    <property type="entry name" value="LuxR_C_like"/>
    <property type="match status" value="1"/>
</dbReference>
<evidence type="ECO:0000256" key="2">
    <source>
        <dbReference type="ARBA" id="ARBA00022840"/>
    </source>
</evidence>
<dbReference type="InterPro" id="IPR027417">
    <property type="entry name" value="P-loop_NTPase"/>
</dbReference>
<comment type="caution">
    <text evidence="4">The sequence shown here is derived from an EMBL/GenBank/DDBJ whole genome shotgun (WGS) entry which is preliminary data.</text>
</comment>
<dbReference type="Pfam" id="PF00196">
    <property type="entry name" value="GerE"/>
    <property type="match status" value="1"/>
</dbReference>
<keyword evidence="5" id="KW-1185">Reference proteome</keyword>
<dbReference type="RefSeq" id="WP_111168895.1">
    <property type="nucleotide sequence ID" value="NZ_POUA01000151.1"/>
</dbReference>
<gene>
    <name evidence="4" type="ORF">C1I98_19585</name>
</gene>
<proteinExistence type="predicted"/>
<dbReference type="GO" id="GO:0005524">
    <property type="term" value="F:ATP binding"/>
    <property type="evidence" value="ECO:0007669"/>
    <property type="project" value="UniProtKB-KW"/>
</dbReference>
<dbReference type="GO" id="GO:0003677">
    <property type="term" value="F:DNA binding"/>
    <property type="evidence" value="ECO:0007669"/>
    <property type="project" value="InterPro"/>
</dbReference>
<dbReference type="GO" id="GO:0004016">
    <property type="term" value="F:adenylate cyclase activity"/>
    <property type="evidence" value="ECO:0007669"/>
    <property type="project" value="TreeGrafter"/>
</dbReference>
<dbReference type="SUPFAM" id="SSF46894">
    <property type="entry name" value="C-terminal effector domain of the bipartite response regulators"/>
    <property type="match status" value="1"/>
</dbReference>
<feature type="domain" description="HTH luxR-type" evidence="3">
    <location>
        <begin position="885"/>
        <end position="950"/>
    </location>
</feature>
<dbReference type="InterPro" id="IPR000792">
    <property type="entry name" value="Tscrpt_reg_LuxR_C"/>
</dbReference>
<dbReference type="PRINTS" id="PR00038">
    <property type="entry name" value="HTHLUXR"/>
</dbReference>
<dbReference type="AlphaFoldDB" id="A0A2W2H8P0"/>
<dbReference type="Proteomes" id="UP000248544">
    <property type="component" value="Unassembled WGS sequence"/>
</dbReference>
<dbReference type="PROSITE" id="PS00622">
    <property type="entry name" value="HTH_LUXR_1"/>
    <property type="match status" value="1"/>
</dbReference>